<protein>
    <submittedName>
        <fullName evidence="6">Uncharacterized protein</fullName>
    </submittedName>
</protein>
<proteinExistence type="predicted"/>
<keyword evidence="4 5" id="KW-0472">Membrane</keyword>
<comment type="caution">
    <text evidence="6">The sequence shown here is derived from an EMBL/GenBank/DDBJ whole genome shotgun (WGS) entry which is preliminary data.</text>
</comment>
<reference evidence="6 7" key="1">
    <citation type="submission" date="2015-03" db="EMBL/GenBank/DDBJ databases">
        <authorList>
            <person name="Radwan O."/>
            <person name="Al-Naeli F.A."/>
            <person name="Rendon G.A."/>
            <person name="Fields C."/>
        </authorList>
    </citation>
    <scope>NUCLEOTIDE SEQUENCE [LARGE SCALE GENOMIC DNA]</scope>
    <source>
        <strain evidence="6">CR-DP1</strain>
    </source>
</reference>
<dbReference type="Proteomes" id="UP000033483">
    <property type="component" value="Unassembled WGS sequence"/>
</dbReference>
<keyword evidence="2 5" id="KW-0812">Transmembrane</keyword>
<evidence type="ECO:0000256" key="5">
    <source>
        <dbReference type="SAM" id="Phobius"/>
    </source>
</evidence>
<sequence length="218" mass="24488">MRDSLEKRTVKNTHSLTNTYLLTHLHLLELQNYHILGHILRFAPYHAPLLPARVLTTFDFLCFIVEIINGIGASYSANTGRKHSQTDAGHILAKASLLLQLAILPSFVWLTAAVHWRCCHSGVLGPRLPAHVFVVLHVSAALLLARTVYRVVKYFQLTDAISAGRYSDASVVARSIRYEVFFSMLEASLMLVNVALFNVQHPRMVLPENNDVYLTRDG</sequence>
<comment type="subcellular location">
    <subcellularLocation>
        <location evidence="1">Membrane</location>
        <topology evidence="1">Multi-pass membrane protein</topology>
    </subcellularLocation>
</comment>
<dbReference type="InterPro" id="IPR007568">
    <property type="entry name" value="RTA1"/>
</dbReference>
<evidence type="ECO:0000313" key="7">
    <source>
        <dbReference type="Proteomes" id="UP000033483"/>
    </source>
</evidence>
<evidence type="ECO:0000256" key="3">
    <source>
        <dbReference type="ARBA" id="ARBA00022989"/>
    </source>
</evidence>
<keyword evidence="3 5" id="KW-1133">Transmembrane helix</keyword>
<evidence type="ECO:0000256" key="1">
    <source>
        <dbReference type="ARBA" id="ARBA00004141"/>
    </source>
</evidence>
<accession>A0A0F4ZAK8</accession>
<evidence type="ECO:0000256" key="4">
    <source>
        <dbReference type="ARBA" id="ARBA00023136"/>
    </source>
</evidence>
<dbReference type="PANTHER" id="PTHR31465:SF13">
    <property type="entry name" value="RTA1 DOMAIN PROTEIN-RELATED"/>
    <property type="match status" value="1"/>
</dbReference>
<dbReference type="OrthoDB" id="3358017at2759"/>
<keyword evidence="7" id="KW-1185">Reference proteome</keyword>
<gene>
    <name evidence="6" type="ORF">TD95_002304</name>
</gene>
<dbReference type="PANTHER" id="PTHR31465">
    <property type="entry name" value="PROTEIN RTA1-RELATED"/>
    <property type="match status" value="1"/>
</dbReference>
<feature type="transmembrane region" description="Helical" evidence="5">
    <location>
        <begin position="91"/>
        <end position="116"/>
    </location>
</feature>
<feature type="transmembrane region" description="Helical" evidence="5">
    <location>
        <begin position="128"/>
        <end position="149"/>
    </location>
</feature>
<dbReference type="Pfam" id="PF04479">
    <property type="entry name" value="RTA1"/>
    <property type="match status" value="1"/>
</dbReference>
<organism evidence="6 7">
    <name type="scientific">Thielaviopsis punctulata</name>
    <dbReference type="NCBI Taxonomy" id="72032"/>
    <lineage>
        <taxon>Eukaryota</taxon>
        <taxon>Fungi</taxon>
        <taxon>Dikarya</taxon>
        <taxon>Ascomycota</taxon>
        <taxon>Pezizomycotina</taxon>
        <taxon>Sordariomycetes</taxon>
        <taxon>Hypocreomycetidae</taxon>
        <taxon>Microascales</taxon>
        <taxon>Ceratocystidaceae</taxon>
        <taxon>Thielaviopsis</taxon>
    </lineage>
</organism>
<dbReference type="AlphaFoldDB" id="A0A0F4ZAK8"/>
<dbReference type="EMBL" id="LAEV01001776">
    <property type="protein sequence ID" value="KKA27330.1"/>
    <property type="molecule type" value="Genomic_DNA"/>
</dbReference>
<name>A0A0F4ZAK8_9PEZI</name>
<dbReference type="GO" id="GO:0016020">
    <property type="term" value="C:membrane"/>
    <property type="evidence" value="ECO:0007669"/>
    <property type="project" value="UniProtKB-SubCell"/>
</dbReference>
<evidence type="ECO:0000313" key="6">
    <source>
        <dbReference type="EMBL" id="KKA27330.1"/>
    </source>
</evidence>
<evidence type="ECO:0000256" key="2">
    <source>
        <dbReference type="ARBA" id="ARBA00022692"/>
    </source>
</evidence>